<dbReference type="Proteomes" id="UP001432322">
    <property type="component" value="Unassembled WGS sequence"/>
</dbReference>
<feature type="transmembrane region" description="Helical" evidence="14">
    <location>
        <begin position="204"/>
        <end position="223"/>
    </location>
</feature>
<feature type="transmembrane region" description="Helical" evidence="14">
    <location>
        <begin position="1226"/>
        <end position="1247"/>
    </location>
</feature>
<evidence type="ECO:0000256" key="4">
    <source>
        <dbReference type="ARBA" id="ARBA00022676"/>
    </source>
</evidence>
<feature type="coiled-coil region" evidence="13">
    <location>
        <begin position="1038"/>
        <end position="1065"/>
    </location>
</feature>
<evidence type="ECO:0000256" key="12">
    <source>
        <dbReference type="ARBA" id="ARBA00048014"/>
    </source>
</evidence>
<feature type="transmembrane region" description="Helical" evidence="14">
    <location>
        <begin position="100"/>
        <end position="120"/>
    </location>
</feature>
<feature type="transmembrane region" description="Helical" evidence="14">
    <location>
        <begin position="322"/>
        <end position="339"/>
    </location>
</feature>
<dbReference type="Gene3D" id="3.90.550.10">
    <property type="entry name" value="Spore Coat Polysaccharide Biosynthesis Protein SpsA, Chain A"/>
    <property type="match status" value="1"/>
</dbReference>
<evidence type="ECO:0000259" key="15">
    <source>
        <dbReference type="Pfam" id="PF23000"/>
    </source>
</evidence>
<feature type="transmembrane region" description="Helical" evidence="14">
    <location>
        <begin position="42"/>
        <end position="66"/>
    </location>
</feature>
<evidence type="ECO:0000256" key="13">
    <source>
        <dbReference type="SAM" id="Coils"/>
    </source>
</evidence>
<dbReference type="InterPro" id="IPR029044">
    <property type="entry name" value="Nucleotide-diphossugar_trans"/>
</dbReference>
<comment type="catalytic activity">
    <reaction evidence="12">
        <text>[(1-&gt;4)-N-acetyl-beta-D-glucosaminyl](n) + UDP-N-acetyl-alpha-D-glucosamine = [(1-&gt;4)-N-acetyl-beta-D-glucosaminyl](n+1) + UDP + H(+)</text>
        <dbReference type="Rhea" id="RHEA:16637"/>
        <dbReference type="Rhea" id="RHEA-COMP:9593"/>
        <dbReference type="Rhea" id="RHEA-COMP:9595"/>
        <dbReference type="ChEBI" id="CHEBI:15378"/>
        <dbReference type="ChEBI" id="CHEBI:17029"/>
        <dbReference type="ChEBI" id="CHEBI:57705"/>
        <dbReference type="ChEBI" id="CHEBI:58223"/>
        <dbReference type="EC" id="2.4.1.16"/>
    </reaction>
</comment>
<dbReference type="InterPro" id="IPR004835">
    <property type="entry name" value="Chitin_synth"/>
</dbReference>
<dbReference type="InterPro" id="IPR055120">
    <property type="entry name" value="Chs-1/2_IV_N"/>
</dbReference>
<keyword evidence="17" id="KW-1185">Reference proteome</keyword>
<dbReference type="GO" id="GO:0005886">
    <property type="term" value="C:plasma membrane"/>
    <property type="evidence" value="ECO:0007669"/>
    <property type="project" value="UniProtKB-SubCell"/>
</dbReference>
<dbReference type="FunFam" id="3.90.550.10:FF:000139">
    <property type="entry name" value="Chitin synthase 8"/>
    <property type="match status" value="1"/>
</dbReference>
<dbReference type="Pfam" id="PF23000">
    <property type="entry name" value="ChitinSynthase_IV_N"/>
    <property type="match status" value="1"/>
</dbReference>
<dbReference type="Pfam" id="PF03142">
    <property type="entry name" value="Chitin_synth_2"/>
    <property type="match status" value="1"/>
</dbReference>
<evidence type="ECO:0000256" key="1">
    <source>
        <dbReference type="ARBA" id="ARBA00004651"/>
    </source>
</evidence>
<dbReference type="EMBL" id="BTSY01000004">
    <property type="protein sequence ID" value="GMT23588.1"/>
    <property type="molecule type" value="Genomic_DNA"/>
</dbReference>
<evidence type="ECO:0000256" key="8">
    <source>
        <dbReference type="ARBA" id="ARBA00023054"/>
    </source>
</evidence>
<protein>
    <recommendedName>
        <fullName evidence="2">chitin synthase</fullName>
        <ecNumber evidence="2">2.4.1.16</ecNumber>
    </recommendedName>
</protein>
<dbReference type="GO" id="GO:0006031">
    <property type="term" value="P:chitin biosynthetic process"/>
    <property type="evidence" value="ECO:0007669"/>
    <property type="project" value="TreeGrafter"/>
</dbReference>
<dbReference type="SUPFAM" id="SSF53448">
    <property type="entry name" value="Nucleotide-diphospho-sugar transferases"/>
    <property type="match status" value="1"/>
</dbReference>
<dbReference type="EC" id="2.4.1.16" evidence="2"/>
<dbReference type="CDD" id="cd04190">
    <property type="entry name" value="Chitin_synth_C"/>
    <property type="match status" value="1"/>
</dbReference>
<organism evidence="16 17">
    <name type="scientific">Pristionchus fissidentatus</name>
    <dbReference type="NCBI Taxonomy" id="1538716"/>
    <lineage>
        <taxon>Eukaryota</taxon>
        <taxon>Metazoa</taxon>
        <taxon>Ecdysozoa</taxon>
        <taxon>Nematoda</taxon>
        <taxon>Chromadorea</taxon>
        <taxon>Rhabditida</taxon>
        <taxon>Rhabditina</taxon>
        <taxon>Diplogasteromorpha</taxon>
        <taxon>Diplogasteroidea</taxon>
        <taxon>Neodiplogasteridae</taxon>
        <taxon>Pristionchus</taxon>
    </lineage>
</organism>
<feature type="transmembrane region" description="Helical" evidence="14">
    <location>
        <begin position="839"/>
        <end position="866"/>
    </location>
</feature>
<comment type="subcellular location">
    <subcellularLocation>
        <location evidence="1">Cell membrane</location>
        <topology evidence="1">Multi-pass membrane protein</topology>
    </subcellularLocation>
</comment>
<evidence type="ECO:0000256" key="10">
    <source>
        <dbReference type="ARBA" id="ARBA00023180"/>
    </source>
</evidence>
<keyword evidence="7 14" id="KW-1133">Transmembrane helix</keyword>
<keyword evidence="10" id="KW-0325">Glycoprotein</keyword>
<keyword evidence="8 13" id="KW-0175">Coiled coil</keyword>
<keyword evidence="4" id="KW-0328">Glycosyltransferase</keyword>
<evidence type="ECO:0000256" key="6">
    <source>
        <dbReference type="ARBA" id="ARBA00022692"/>
    </source>
</evidence>
<comment type="similarity">
    <text evidence="11">Belongs to the chitin synthase family. Class IV subfamily.</text>
</comment>
<accession>A0AAV5VYZ7</accession>
<feature type="transmembrane region" description="Helical" evidence="14">
    <location>
        <begin position="277"/>
        <end position="301"/>
    </location>
</feature>
<evidence type="ECO:0000256" key="14">
    <source>
        <dbReference type="SAM" id="Phobius"/>
    </source>
</evidence>
<name>A0AAV5VYZ7_9BILA</name>
<feature type="transmembrane region" description="Helical" evidence="14">
    <location>
        <begin position="933"/>
        <end position="953"/>
    </location>
</feature>
<evidence type="ECO:0000313" key="16">
    <source>
        <dbReference type="EMBL" id="GMT23588.1"/>
    </source>
</evidence>
<dbReference type="PANTHER" id="PTHR22914:SF12">
    <property type="entry name" value="CHITIN SYNTHASE CHS-1"/>
    <property type="match status" value="1"/>
</dbReference>
<feature type="transmembrane region" description="Helical" evidence="14">
    <location>
        <begin position="230"/>
        <end position="249"/>
    </location>
</feature>
<feature type="transmembrane region" description="Helical" evidence="14">
    <location>
        <begin position="359"/>
        <end position="381"/>
    </location>
</feature>
<feature type="transmembrane region" description="Helical" evidence="14">
    <location>
        <begin position="402"/>
        <end position="421"/>
    </location>
</feature>
<gene>
    <name evidence="16" type="ORF">PFISCL1PPCAC_14885</name>
</gene>
<sequence>LLRFVLMDEHWNAFRSHKRGGLNQNEPTLPLWMIKALQLTKFGLFLTAHIFIVAGSFISRLILILLSTNILPSHHSDESHYEKSCHIDVHRLPKARAASMLVLFLIQTLPDVLALLQSLYRLLTDNKNGGRMRMTLIFFETCRSSGLLLLYLYIFPTLDSFRALFALTAVQFLPMFQSMVSVMARSFNDSFPLARRLSILFSSVPHFIITLLIASSSYIWSIGGKEFNRYLILPLALLLFSIGFWEAWITPNHAGSYFHHLYQIKYGIRKVNSPTRIALSLIRISIGLFIFSHAASSSIDLKADLFRKVLTQWSFSYSHTRILLFGLLLLLLNYSLRVVTRLLAAMSLRLPSLLHPLTISIPLSLLASHLMCNVFTLCKLGKIMAKIGLTYRCVAWHPSAHLFSDVYIALIWLLVSIYRSYQIVSPPEFEKSDEVIESMPAISNGLAIDQSLVVFEHSLAKNDTQIEDEDDPWMEVNVNDALRIRSDEMDRVSTLYVCATMWHETRTEMTQMFKSLLKLDDERSVCENKKRKDDIQFRLEVHIFFDDAWEDQSECGRTPNHFFRLFFDLINEMTEKKMSSMAENEEDGDEPTKMLVNTSYGGRLVVRLPAGTLMFVHLKDKKLIRHKKRWSQVMYMYYLLGHRIMDSHMSIEDRQLAADNTYILAIDGDSKFEPEAVLRLLHLMQMKNDIGCACGRIHPIGNGVMVWYQKFEYAIAHWFQKAAEHVLGCVLCAPGCFSLFRASALMDDNIMHKYTKTAQEPRHFVQYDQGEDRWLSTLMLKQGYRIEYVAASDAETYAPEGFEEFFNQRRRWTPSSVANTVDLLADYKRALANNNSMSFLYILYQFIVIGFSMLGPGIIFSMLVFAQVAAFGVDSTSMMMYNAIPILLYITTCFIMDSSVQLFFAKILSIVYAFVMLAVLVATTSQIVMESVLAPTSLFIVTMVGIFAGAALLHPQECSNIVHGTVFFLLIPSTYVFLSLYSLINLNVINWGTREAVAKAMGKAPEASASERWIRRMANSSIGKILLPSMQCESDPHVEALERRMEMMNRKMSEMNKEKKKEDVNAFDRLRNISAFDESFYAKENEVKEITAARRFEPSKDAMNQRGINRLQWMDAEYLQVCERGRLKASEERFWDQLIDMYLKPQESSAHEQVDIAEGLASLRNNIAFAIILLNGLLVLAIFLIQRNKEILSFQWTLTGGLSHVKMNPMTGKYEESDDPLEVDPLGMGIIVFLSTILVVQTVGMIIHRVTTLFGAFQELDAMQESTCVLATKRDDDDILLEAARSMVDTSNYSVSHGADGFTRASGDTKNVLYKLQRARLTQRLQRGAMEE</sequence>
<proteinExistence type="inferred from homology"/>
<feature type="non-terminal residue" evidence="16">
    <location>
        <position position="1"/>
    </location>
</feature>
<feature type="domain" description="Chitin synthase chs-1/2 N-terminal putative transporter" evidence="15">
    <location>
        <begin position="31"/>
        <end position="420"/>
    </location>
</feature>
<keyword evidence="9 14" id="KW-0472">Membrane</keyword>
<comment type="caution">
    <text evidence="16">The sequence shown here is derived from an EMBL/GenBank/DDBJ whole genome shotgun (WGS) entry which is preliminary data.</text>
</comment>
<feature type="transmembrane region" description="Helical" evidence="14">
    <location>
        <begin position="903"/>
        <end position="921"/>
    </location>
</feature>
<feature type="transmembrane region" description="Helical" evidence="14">
    <location>
        <begin position="878"/>
        <end position="897"/>
    </location>
</feature>
<reference evidence="16" key="1">
    <citation type="submission" date="2023-10" db="EMBL/GenBank/DDBJ databases">
        <title>Genome assembly of Pristionchus species.</title>
        <authorList>
            <person name="Yoshida K."/>
            <person name="Sommer R.J."/>
        </authorList>
    </citation>
    <scope>NUCLEOTIDE SEQUENCE</scope>
    <source>
        <strain evidence="16">RS5133</strain>
    </source>
</reference>
<keyword evidence="3" id="KW-1003">Cell membrane</keyword>
<evidence type="ECO:0000256" key="5">
    <source>
        <dbReference type="ARBA" id="ARBA00022679"/>
    </source>
</evidence>
<feature type="transmembrane region" description="Helical" evidence="14">
    <location>
        <begin position="965"/>
        <end position="984"/>
    </location>
</feature>
<keyword evidence="5" id="KW-0808">Transferase</keyword>
<dbReference type="PANTHER" id="PTHR22914">
    <property type="entry name" value="CHITIN SYNTHASE"/>
    <property type="match status" value="1"/>
</dbReference>
<feature type="transmembrane region" description="Helical" evidence="14">
    <location>
        <begin position="1167"/>
        <end position="1185"/>
    </location>
</feature>
<evidence type="ECO:0000256" key="3">
    <source>
        <dbReference type="ARBA" id="ARBA00022475"/>
    </source>
</evidence>
<evidence type="ECO:0000256" key="2">
    <source>
        <dbReference type="ARBA" id="ARBA00012543"/>
    </source>
</evidence>
<keyword evidence="6 14" id="KW-0812">Transmembrane</keyword>
<evidence type="ECO:0000313" key="17">
    <source>
        <dbReference type="Proteomes" id="UP001432322"/>
    </source>
</evidence>
<evidence type="ECO:0000256" key="9">
    <source>
        <dbReference type="ARBA" id="ARBA00023136"/>
    </source>
</evidence>
<evidence type="ECO:0000256" key="11">
    <source>
        <dbReference type="ARBA" id="ARBA00046329"/>
    </source>
</evidence>
<dbReference type="GO" id="GO:0004100">
    <property type="term" value="F:chitin synthase activity"/>
    <property type="evidence" value="ECO:0007669"/>
    <property type="project" value="UniProtKB-EC"/>
</dbReference>
<evidence type="ECO:0000256" key="7">
    <source>
        <dbReference type="ARBA" id="ARBA00022989"/>
    </source>
</evidence>